<keyword evidence="9" id="KW-1185">Reference proteome</keyword>
<dbReference type="Gene3D" id="3.20.20.70">
    <property type="entry name" value="Aldolase class I"/>
    <property type="match status" value="1"/>
</dbReference>
<comment type="catalytic activity">
    <reaction evidence="6 7">
        <text>D-glyceraldehyde 3-phosphate = dihydroxyacetone phosphate</text>
        <dbReference type="Rhea" id="RHEA:18585"/>
        <dbReference type="ChEBI" id="CHEBI:57642"/>
        <dbReference type="ChEBI" id="CHEBI:59776"/>
        <dbReference type="EC" id="5.3.1.1"/>
    </reaction>
</comment>
<protein>
    <recommendedName>
        <fullName evidence="6 7">Triosephosphate isomerase</fullName>
        <shortName evidence="6">TIM</shortName>
        <shortName evidence="6">TPI</shortName>
        <ecNumber evidence="6 7">5.3.1.1</ecNumber>
    </recommendedName>
    <alternativeName>
        <fullName evidence="6">Triose-phosphate isomerase</fullName>
    </alternativeName>
</protein>
<evidence type="ECO:0000313" key="9">
    <source>
        <dbReference type="Proteomes" id="UP001321741"/>
    </source>
</evidence>
<organism evidence="8 9">
    <name type="scientific">Lactobacillus xylocopicola</name>
    <dbReference type="NCBI Taxonomy" id="2976676"/>
    <lineage>
        <taxon>Bacteria</taxon>
        <taxon>Bacillati</taxon>
        <taxon>Bacillota</taxon>
        <taxon>Bacilli</taxon>
        <taxon>Lactobacillales</taxon>
        <taxon>Lactobacillaceae</taxon>
        <taxon>Lactobacillus</taxon>
    </lineage>
</organism>
<evidence type="ECO:0000256" key="4">
    <source>
        <dbReference type="ARBA" id="ARBA00023152"/>
    </source>
</evidence>
<evidence type="ECO:0000256" key="7">
    <source>
        <dbReference type="RuleBase" id="RU363013"/>
    </source>
</evidence>
<comment type="function">
    <text evidence="6">Involved in the gluconeogenesis. Catalyzes stereospecifically the conversion of dihydroxyacetone phosphate (DHAP) to D-glyceraldehyde-3-phosphate (G3P).</text>
</comment>
<dbReference type="PANTHER" id="PTHR21139:SF42">
    <property type="entry name" value="TRIOSEPHOSPHATE ISOMERASE"/>
    <property type="match status" value="1"/>
</dbReference>
<proteinExistence type="inferred from homology"/>
<evidence type="ECO:0000256" key="2">
    <source>
        <dbReference type="ARBA" id="ARBA00022432"/>
    </source>
</evidence>
<dbReference type="PROSITE" id="PS51440">
    <property type="entry name" value="TIM_2"/>
    <property type="match status" value="1"/>
</dbReference>
<dbReference type="CDD" id="cd00311">
    <property type="entry name" value="TIM"/>
    <property type="match status" value="1"/>
</dbReference>
<sequence length="251" mass="27229">MRTPIIAGNWKLNMNPDQTKEFVAAVKNKLPNQNTVEALICAPAVDLDALKKAAAGSNLLVGAENAYFEDEGAFTGETSPKVLKEMGIDYCIIGHSERREYFHETDEDINKKAQALFANGVTPIICCGESLETREADQQAEWVIQQIKAALAGLTNDQVAKAVIAYEPIWAIGTGKTASSDQAQEMCKTIRDTVRDLYNDETADNVRIQYGGSVNPGNVKELMAKPDIDGGLVGGASLKPDSYLALVNYQD</sequence>
<feature type="binding site" evidence="6">
    <location>
        <begin position="234"/>
        <end position="235"/>
    </location>
    <ligand>
        <name>substrate</name>
    </ligand>
</feature>
<evidence type="ECO:0000313" key="8">
    <source>
        <dbReference type="EMBL" id="BDR60269.1"/>
    </source>
</evidence>
<comment type="subcellular location">
    <subcellularLocation>
        <location evidence="6 7">Cytoplasm</location>
    </subcellularLocation>
</comment>
<dbReference type="Proteomes" id="UP001321741">
    <property type="component" value="Chromosome"/>
</dbReference>
<dbReference type="Pfam" id="PF00121">
    <property type="entry name" value="TIM"/>
    <property type="match status" value="1"/>
</dbReference>
<evidence type="ECO:0000256" key="6">
    <source>
        <dbReference type="HAMAP-Rule" id="MF_00147"/>
    </source>
</evidence>
<evidence type="ECO:0000256" key="3">
    <source>
        <dbReference type="ARBA" id="ARBA00022490"/>
    </source>
</evidence>
<dbReference type="InterPro" id="IPR013785">
    <property type="entry name" value="Aldolase_TIM"/>
</dbReference>
<evidence type="ECO:0000256" key="1">
    <source>
        <dbReference type="ARBA" id="ARBA00007422"/>
    </source>
</evidence>
<dbReference type="SUPFAM" id="SSF51351">
    <property type="entry name" value="Triosephosphate isomerase (TIM)"/>
    <property type="match status" value="1"/>
</dbReference>
<comment type="similarity">
    <text evidence="1 6 7">Belongs to the triosephosphate isomerase family.</text>
</comment>
<dbReference type="NCBIfam" id="TIGR00419">
    <property type="entry name" value="tim"/>
    <property type="match status" value="1"/>
</dbReference>
<evidence type="ECO:0000256" key="5">
    <source>
        <dbReference type="ARBA" id="ARBA00023235"/>
    </source>
</evidence>
<feature type="active site" description="Proton acceptor" evidence="6">
    <location>
        <position position="167"/>
    </location>
</feature>
<dbReference type="PROSITE" id="PS00171">
    <property type="entry name" value="TIM_1"/>
    <property type="match status" value="1"/>
</dbReference>
<keyword evidence="4 6" id="KW-0324">Glycolysis</keyword>
<feature type="binding site" evidence="6">
    <location>
        <position position="213"/>
    </location>
    <ligand>
        <name>substrate</name>
    </ligand>
</feature>
<feature type="binding site" evidence="6">
    <location>
        <position position="173"/>
    </location>
    <ligand>
        <name>substrate</name>
    </ligand>
</feature>
<dbReference type="InterPro" id="IPR035990">
    <property type="entry name" value="TIM_sf"/>
</dbReference>
<comment type="pathway">
    <text evidence="6 7">Carbohydrate biosynthesis; gluconeogenesis.</text>
</comment>
<keyword evidence="5 6" id="KW-0413">Isomerase</keyword>
<dbReference type="InterPro" id="IPR020861">
    <property type="entry name" value="Triosephosphate_isomerase_AS"/>
</dbReference>
<dbReference type="EMBL" id="AP026803">
    <property type="protein sequence ID" value="BDR60269.1"/>
    <property type="molecule type" value="Genomic_DNA"/>
</dbReference>
<accession>A0ABM8BG88</accession>
<name>A0ABM8BG88_9LACO</name>
<dbReference type="PANTHER" id="PTHR21139">
    <property type="entry name" value="TRIOSEPHOSPHATE ISOMERASE"/>
    <property type="match status" value="1"/>
</dbReference>
<dbReference type="HAMAP" id="MF_00147_B">
    <property type="entry name" value="TIM_B"/>
    <property type="match status" value="1"/>
</dbReference>
<dbReference type="GO" id="GO:0016853">
    <property type="term" value="F:isomerase activity"/>
    <property type="evidence" value="ECO:0007669"/>
    <property type="project" value="UniProtKB-KW"/>
</dbReference>
<keyword evidence="2 6" id="KW-0312">Gluconeogenesis</keyword>
<dbReference type="InterPro" id="IPR000652">
    <property type="entry name" value="Triosephosphate_isomerase"/>
</dbReference>
<comment type="subunit">
    <text evidence="6 7">Homodimer.</text>
</comment>
<feature type="binding site" evidence="6">
    <location>
        <begin position="9"/>
        <end position="11"/>
    </location>
    <ligand>
        <name>substrate</name>
    </ligand>
</feature>
<dbReference type="EC" id="5.3.1.1" evidence="6 7"/>
<gene>
    <name evidence="6 8" type="primary">tpiA</name>
    <name evidence="8" type="ORF">KIM322_05300</name>
</gene>
<dbReference type="RefSeq" id="WP_317637975.1">
    <property type="nucleotide sequence ID" value="NZ_AP026803.1"/>
</dbReference>
<reference evidence="8 9" key="1">
    <citation type="journal article" date="2023" name="Microbiol. Spectr.">
        <title>Symbiosis of Carpenter Bees with Uncharacterized Lactic Acid Bacteria Showing NAD Auxotrophy.</title>
        <authorList>
            <person name="Kawasaki S."/>
            <person name="Ozawa K."/>
            <person name="Mori T."/>
            <person name="Yamamoto A."/>
            <person name="Ito M."/>
            <person name="Ohkuma M."/>
            <person name="Sakamoto M."/>
            <person name="Matsutani M."/>
        </authorList>
    </citation>
    <scope>NUCLEOTIDE SEQUENCE [LARGE SCALE GENOMIC DNA]</scope>
    <source>
        <strain evidence="8 9">Kim32-2</strain>
    </source>
</reference>
<comment type="pathway">
    <text evidence="6 7">Carbohydrate degradation; glycolysis; D-glyceraldehyde 3-phosphate from glycerone phosphate: step 1/1.</text>
</comment>
<feature type="active site" description="Electrophile" evidence="6">
    <location>
        <position position="95"/>
    </location>
</feature>
<dbReference type="InterPro" id="IPR022896">
    <property type="entry name" value="TrioseP_Isoase_bac/euk"/>
</dbReference>
<keyword evidence="3 6" id="KW-0963">Cytoplasm</keyword>